<gene>
    <name evidence="1" type="ORF">E1809_24135</name>
</gene>
<dbReference type="OrthoDB" id="4205565at2"/>
<proteinExistence type="predicted"/>
<dbReference type="Proteomes" id="UP000295511">
    <property type="component" value="Unassembled WGS sequence"/>
</dbReference>
<reference evidence="1 2" key="1">
    <citation type="submission" date="2019-03" db="EMBL/GenBank/DDBJ databases">
        <title>Whole genome sequence of Arthrobacter sp JH1-1.</title>
        <authorList>
            <person name="Trinh H.N."/>
        </authorList>
    </citation>
    <scope>NUCLEOTIDE SEQUENCE [LARGE SCALE GENOMIC DNA]</scope>
    <source>
        <strain evidence="1 2">JH1-1</strain>
    </source>
</reference>
<name>A0A4R5K8X5_9MICC</name>
<dbReference type="EMBL" id="SMRU01000047">
    <property type="protein sequence ID" value="TDF88112.1"/>
    <property type="molecule type" value="Genomic_DNA"/>
</dbReference>
<protein>
    <submittedName>
        <fullName evidence="1">Uncharacterized protein</fullName>
    </submittedName>
</protein>
<keyword evidence="2" id="KW-1185">Reference proteome</keyword>
<evidence type="ECO:0000313" key="2">
    <source>
        <dbReference type="Proteomes" id="UP000295511"/>
    </source>
</evidence>
<dbReference type="AlphaFoldDB" id="A0A4R5K8X5"/>
<comment type="caution">
    <text evidence="1">The sequence shown here is derived from an EMBL/GenBank/DDBJ whole genome shotgun (WGS) entry which is preliminary data.</text>
</comment>
<accession>A0A4R5K8X5</accession>
<evidence type="ECO:0000313" key="1">
    <source>
        <dbReference type="EMBL" id="TDF88112.1"/>
    </source>
</evidence>
<sequence>MKPLEVSSDYHPEALRRFNDDTAEHEMEILLDQDVYRHLRFKKPGTGMYYFDIITTPGLLTIRGDMGTYVFSREHDMFPWFNGSYVNAQYWGEKLQAIDKQCGYREHDESLFRQYIFEDFWERRDEYEEAAAIWAEIREGILGRWVDRGSASACWELMDGFKSHGFTYSDAWEHSFEKYTFHYLWCCHAILSGIKHYFEAKAGVDVEAA</sequence>
<organism evidence="1 2">
    <name type="scientific">Arthrobacter terricola</name>
    <dbReference type="NCBI Taxonomy" id="2547396"/>
    <lineage>
        <taxon>Bacteria</taxon>
        <taxon>Bacillati</taxon>
        <taxon>Actinomycetota</taxon>
        <taxon>Actinomycetes</taxon>
        <taxon>Micrococcales</taxon>
        <taxon>Micrococcaceae</taxon>
        <taxon>Arthrobacter</taxon>
    </lineage>
</organism>
<dbReference type="RefSeq" id="WP_133206792.1">
    <property type="nucleotide sequence ID" value="NZ_SMRU01000047.1"/>
</dbReference>